<reference evidence="1 2" key="1">
    <citation type="submission" date="2023-07" db="EMBL/GenBank/DDBJ databases">
        <title>Sequencing the genomes of 1000 actinobacteria strains.</title>
        <authorList>
            <person name="Klenk H.-P."/>
        </authorList>
    </citation>
    <scope>NUCLEOTIDE SEQUENCE [LARGE SCALE GENOMIC DNA]</scope>
    <source>
        <strain evidence="1 2">DSM 44711</strain>
    </source>
</reference>
<comment type="caution">
    <text evidence="1">The sequence shown here is derived from an EMBL/GenBank/DDBJ whole genome shotgun (WGS) entry which is preliminary data.</text>
</comment>
<evidence type="ECO:0000313" key="1">
    <source>
        <dbReference type="EMBL" id="MDR7323102.1"/>
    </source>
</evidence>
<keyword evidence="2" id="KW-1185">Reference proteome</keyword>
<sequence>MANTMSDTVELVYSIDPDTLTVDQQIALAQAYAALAQAERLDWIFQRLDKIHQILLAINVRTPAPSPTSHAA</sequence>
<evidence type="ECO:0000313" key="2">
    <source>
        <dbReference type="Proteomes" id="UP001183629"/>
    </source>
</evidence>
<dbReference type="EMBL" id="JAVDYC010000001">
    <property type="protein sequence ID" value="MDR7323102.1"/>
    <property type="molecule type" value="Genomic_DNA"/>
</dbReference>
<accession>A0AAE3ZQ85</accession>
<dbReference type="RefSeq" id="WP_310414477.1">
    <property type="nucleotide sequence ID" value="NZ_JAVDYC010000001.1"/>
</dbReference>
<name>A0AAE3ZQ85_9ACTN</name>
<organism evidence="1 2">
    <name type="scientific">Catenuloplanes niger</name>
    <dbReference type="NCBI Taxonomy" id="587534"/>
    <lineage>
        <taxon>Bacteria</taxon>
        <taxon>Bacillati</taxon>
        <taxon>Actinomycetota</taxon>
        <taxon>Actinomycetes</taxon>
        <taxon>Micromonosporales</taxon>
        <taxon>Micromonosporaceae</taxon>
        <taxon>Catenuloplanes</taxon>
    </lineage>
</organism>
<dbReference type="Proteomes" id="UP001183629">
    <property type="component" value="Unassembled WGS sequence"/>
</dbReference>
<dbReference type="AlphaFoldDB" id="A0AAE3ZQ85"/>
<proteinExistence type="predicted"/>
<gene>
    <name evidence="1" type="ORF">J2S44_003352</name>
</gene>
<protein>
    <submittedName>
        <fullName evidence="1">Uncharacterized protein</fullName>
    </submittedName>
</protein>